<accession>A0A9P6KRT5</accession>
<organism evidence="2 3">
    <name type="scientific">Paraphaeosphaeria minitans</name>
    <dbReference type="NCBI Taxonomy" id="565426"/>
    <lineage>
        <taxon>Eukaryota</taxon>
        <taxon>Fungi</taxon>
        <taxon>Dikarya</taxon>
        <taxon>Ascomycota</taxon>
        <taxon>Pezizomycotina</taxon>
        <taxon>Dothideomycetes</taxon>
        <taxon>Pleosporomycetidae</taxon>
        <taxon>Pleosporales</taxon>
        <taxon>Massarineae</taxon>
        <taxon>Didymosphaeriaceae</taxon>
        <taxon>Paraphaeosphaeria</taxon>
    </lineage>
</organism>
<dbReference type="AlphaFoldDB" id="A0A9P6KRT5"/>
<feature type="region of interest" description="Disordered" evidence="1">
    <location>
        <begin position="176"/>
        <end position="201"/>
    </location>
</feature>
<evidence type="ECO:0000256" key="1">
    <source>
        <dbReference type="SAM" id="MobiDB-lite"/>
    </source>
</evidence>
<keyword evidence="3" id="KW-1185">Reference proteome</keyword>
<evidence type="ECO:0000313" key="3">
    <source>
        <dbReference type="Proteomes" id="UP000756921"/>
    </source>
</evidence>
<gene>
    <name evidence="2" type="ORF">PMIN01_06096</name>
</gene>
<reference evidence="2" key="1">
    <citation type="journal article" date="2020" name="Mol. Plant Microbe Interact.">
        <title>Genome Sequence of the Biocontrol Agent Coniothyrium minitans strain Conio (IMI 134523).</title>
        <authorList>
            <person name="Patel D."/>
            <person name="Shittu T.A."/>
            <person name="Baroncelli R."/>
            <person name="Muthumeenakshi S."/>
            <person name="Osborne T.H."/>
            <person name="Janganan T.K."/>
            <person name="Sreenivasaprasad S."/>
        </authorList>
    </citation>
    <scope>NUCLEOTIDE SEQUENCE</scope>
    <source>
        <strain evidence="2">Conio</strain>
    </source>
</reference>
<proteinExistence type="predicted"/>
<evidence type="ECO:0000313" key="2">
    <source>
        <dbReference type="EMBL" id="KAF9736181.1"/>
    </source>
</evidence>
<name>A0A9P6KRT5_9PLEO</name>
<dbReference type="OrthoDB" id="3800307at2759"/>
<protein>
    <submittedName>
        <fullName evidence="2">Uncharacterized protein</fullName>
    </submittedName>
</protein>
<dbReference type="Proteomes" id="UP000756921">
    <property type="component" value="Unassembled WGS sequence"/>
</dbReference>
<comment type="caution">
    <text evidence="2">The sequence shown here is derived from an EMBL/GenBank/DDBJ whole genome shotgun (WGS) entry which is preliminary data.</text>
</comment>
<dbReference type="EMBL" id="WJXW01000005">
    <property type="protein sequence ID" value="KAF9736181.1"/>
    <property type="molecule type" value="Genomic_DNA"/>
</dbReference>
<feature type="compositionally biased region" description="Basic and acidic residues" evidence="1">
    <location>
        <begin position="176"/>
        <end position="190"/>
    </location>
</feature>
<sequence length="322" mass="37347">MPSADQTPLFNWPVANLETWDRVTQRHIYPTSKVAPKASDAAQHLYDIEKRVTAVLHAIEYNTGDIHRMIAEDLASPAAGSELALLPKTDYCSARYATEISEDCKTMLHSKIKRYQRQYAHNLVREDMVDIVLKWQCSRGRTQPVRMLPQKELAYVNIAHNCRYKYLDWNFEHAEEKKEDGTKHEPGEIRKSRRAKPSIPCPPVTHKGGFYARVIQDLLPFLENLSEVWTASVEVVVRPNLMTRQEQKEMDAYHAARSQAEDALKLGKALETIEEERAGEENEELKRMNARHDYPREELIERETENLLRQDPVNYTSIGTYW</sequence>